<dbReference type="KEGG" id="plon:Pla110_20550"/>
<dbReference type="EMBL" id="CP036281">
    <property type="protein sequence ID" value="QDU80328.1"/>
    <property type="molecule type" value="Genomic_DNA"/>
</dbReference>
<dbReference type="InterPro" id="IPR013655">
    <property type="entry name" value="PAS_fold_3"/>
</dbReference>
<dbReference type="InterPro" id="IPR035965">
    <property type="entry name" value="PAS-like_dom_sf"/>
</dbReference>
<dbReference type="PROSITE" id="PS50192">
    <property type="entry name" value="T_SNARE"/>
    <property type="match status" value="1"/>
</dbReference>
<dbReference type="SMART" id="SM00086">
    <property type="entry name" value="PAC"/>
    <property type="match status" value="3"/>
</dbReference>
<accession>A0A518CM78</accession>
<dbReference type="Gene3D" id="3.30.450.20">
    <property type="entry name" value="PAS domain"/>
    <property type="match status" value="3"/>
</dbReference>
<dbReference type="InterPro" id="IPR004089">
    <property type="entry name" value="MCPsignal_dom"/>
</dbReference>
<dbReference type="PROSITE" id="PS50113">
    <property type="entry name" value="PAC"/>
    <property type="match status" value="3"/>
</dbReference>
<feature type="domain" description="PAS" evidence="3">
    <location>
        <begin position="280"/>
        <end position="336"/>
    </location>
</feature>
<evidence type="ECO:0000259" key="4">
    <source>
        <dbReference type="PROSITE" id="PS50113"/>
    </source>
</evidence>
<dbReference type="RefSeq" id="WP_197440632.1">
    <property type="nucleotide sequence ID" value="NZ_CP036281.1"/>
</dbReference>
<dbReference type="GO" id="GO:0007165">
    <property type="term" value="P:signal transduction"/>
    <property type="evidence" value="ECO:0007669"/>
    <property type="project" value="UniProtKB-KW"/>
</dbReference>
<organism evidence="6 7">
    <name type="scientific">Polystyrenella longa</name>
    <dbReference type="NCBI Taxonomy" id="2528007"/>
    <lineage>
        <taxon>Bacteria</taxon>
        <taxon>Pseudomonadati</taxon>
        <taxon>Planctomycetota</taxon>
        <taxon>Planctomycetia</taxon>
        <taxon>Planctomycetales</taxon>
        <taxon>Planctomycetaceae</taxon>
        <taxon>Polystyrenella</taxon>
    </lineage>
</organism>
<dbReference type="InterPro" id="IPR000727">
    <property type="entry name" value="T_SNARE_dom"/>
</dbReference>
<protein>
    <submittedName>
        <fullName evidence="6">Biofilm dispersion protein BdlA</fullName>
    </submittedName>
</protein>
<dbReference type="Proteomes" id="UP000317178">
    <property type="component" value="Chromosome"/>
</dbReference>
<reference evidence="6 7" key="1">
    <citation type="submission" date="2019-02" db="EMBL/GenBank/DDBJ databases">
        <title>Deep-cultivation of Planctomycetes and their phenomic and genomic characterization uncovers novel biology.</title>
        <authorList>
            <person name="Wiegand S."/>
            <person name="Jogler M."/>
            <person name="Boedeker C."/>
            <person name="Pinto D."/>
            <person name="Vollmers J."/>
            <person name="Rivas-Marin E."/>
            <person name="Kohn T."/>
            <person name="Peeters S.H."/>
            <person name="Heuer A."/>
            <person name="Rast P."/>
            <person name="Oberbeckmann S."/>
            <person name="Bunk B."/>
            <person name="Jeske O."/>
            <person name="Meyerdierks A."/>
            <person name="Storesund J.E."/>
            <person name="Kallscheuer N."/>
            <person name="Luecker S."/>
            <person name="Lage O.M."/>
            <person name="Pohl T."/>
            <person name="Merkel B.J."/>
            <person name="Hornburger P."/>
            <person name="Mueller R.-W."/>
            <person name="Bruemmer F."/>
            <person name="Labrenz M."/>
            <person name="Spormann A.M."/>
            <person name="Op den Camp H."/>
            <person name="Overmann J."/>
            <person name="Amann R."/>
            <person name="Jetten M.S.M."/>
            <person name="Mascher T."/>
            <person name="Medema M.H."/>
            <person name="Devos D.P."/>
            <person name="Kaster A.-K."/>
            <person name="Ovreas L."/>
            <person name="Rohde M."/>
            <person name="Galperin M.Y."/>
            <person name="Jogler C."/>
        </authorList>
    </citation>
    <scope>NUCLEOTIDE SEQUENCE [LARGE SCALE GENOMIC DNA]</scope>
    <source>
        <strain evidence="6 7">Pla110</strain>
    </source>
</reference>
<feature type="domain" description="Methyl-accepting transducer" evidence="2">
    <location>
        <begin position="434"/>
        <end position="663"/>
    </location>
</feature>
<dbReference type="GO" id="GO:0016020">
    <property type="term" value="C:membrane"/>
    <property type="evidence" value="ECO:0007669"/>
    <property type="project" value="InterPro"/>
</dbReference>
<name>A0A518CM78_9PLAN</name>
<dbReference type="CDD" id="cd00130">
    <property type="entry name" value="PAS"/>
    <property type="match status" value="3"/>
</dbReference>
<dbReference type="Gene3D" id="1.10.287.950">
    <property type="entry name" value="Methyl-accepting chemotaxis protein"/>
    <property type="match status" value="1"/>
</dbReference>
<dbReference type="NCBIfam" id="TIGR00229">
    <property type="entry name" value="sensory_box"/>
    <property type="match status" value="3"/>
</dbReference>
<dbReference type="Pfam" id="PF00015">
    <property type="entry name" value="MCPsignal"/>
    <property type="match status" value="1"/>
</dbReference>
<dbReference type="InterPro" id="IPR000014">
    <property type="entry name" value="PAS"/>
</dbReference>
<feature type="domain" description="PAC" evidence="4">
    <location>
        <begin position="112"/>
        <end position="164"/>
    </location>
</feature>
<dbReference type="PROSITE" id="PS50111">
    <property type="entry name" value="CHEMOTAXIS_TRANSDUC_2"/>
    <property type="match status" value="1"/>
</dbReference>
<feature type="domain" description="T-SNARE coiled-coil homology" evidence="5">
    <location>
        <begin position="592"/>
        <end position="641"/>
    </location>
</feature>
<evidence type="ECO:0000259" key="3">
    <source>
        <dbReference type="PROSITE" id="PS50112"/>
    </source>
</evidence>
<sequence>MTTSGNRPESNGNISTIDSTGDVESLLRQIEELRSETRIMGAQTAAINKSQAVIEFEMDGTIVTANENFLGAVGYRLDEIQGKHHSIFVGPEYARSPEYKNFWAKLNRGEFESKEYQRFGKNGKEIWIQASYNPVFNDQGDPIRVIKYASDITAQKMQNANYEGQINAISKAQAVIEFNMDGTIITANENFLNAVGYKLTEVQGQHHRIFVEDRLASSREYKDFWARLNRGEYDSGEYQRFGKGGKEIWIQASYNPILDASGNPFKVVKFATDVTAQKLRNADYQGQIEAISKAQAVIEFEMDGTIIQANENFLSTLGYSLAEVQGRHHSMFVEPSFKESREYKEFWEKLNRGEFESKEYKRIGKGGKAVWIQASYNPIYDMNGRPFKVVKYATDITRSTLAKMAVAELSRDFEMNIGAVVEGVKEAGTTLQGSSKSLAVASEETARQSQVVSEASKQASDNVESVSGAASQLSQSINEIASHVQEASRMTQQAVRDADSTIITMNELGASSVEIGQVIKVITSIAQQTNLLALNATIEAARAGEAGKGFAVVANEVKELARQTASATEDISQKIGAIQGATSGAASAIKVIGDSIRKIDEISTTISGAVEEQNAATNSIAGNVSEAFKGTEEVTNNIASVSEAAGEAGKGATEVLDAANRLADESSTLEQITQSFLRTFQEKVSQM</sequence>
<evidence type="ECO:0000256" key="1">
    <source>
        <dbReference type="PROSITE-ProRule" id="PRU00284"/>
    </source>
</evidence>
<dbReference type="SMART" id="SM00091">
    <property type="entry name" value="PAS"/>
    <property type="match status" value="3"/>
</dbReference>
<dbReference type="InterPro" id="IPR000700">
    <property type="entry name" value="PAS-assoc_C"/>
</dbReference>
<dbReference type="PANTHER" id="PTHR24422">
    <property type="entry name" value="CHEMOTAXIS PROTEIN METHYLTRANSFERASE"/>
    <property type="match status" value="1"/>
</dbReference>
<evidence type="ECO:0000313" key="6">
    <source>
        <dbReference type="EMBL" id="QDU80328.1"/>
    </source>
</evidence>
<dbReference type="SUPFAM" id="SSF55785">
    <property type="entry name" value="PYP-like sensor domain (PAS domain)"/>
    <property type="match status" value="3"/>
</dbReference>
<feature type="domain" description="PAC" evidence="4">
    <location>
        <begin position="234"/>
        <end position="286"/>
    </location>
</feature>
<proteinExistence type="predicted"/>
<dbReference type="SMART" id="SM00283">
    <property type="entry name" value="MA"/>
    <property type="match status" value="1"/>
</dbReference>
<evidence type="ECO:0000259" key="2">
    <source>
        <dbReference type="PROSITE" id="PS50111"/>
    </source>
</evidence>
<dbReference type="InterPro" id="IPR001610">
    <property type="entry name" value="PAC"/>
</dbReference>
<gene>
    <name evidence="6" type="primary">bdlA</name>
    <name evidence="6" type="ORF">Pla110_20550</name>
</gene>
<dbReference type="Pfam" id="PF08447">
    <property type="entry name" value="PAS_3"/>
    <property type="match status" value="3"/>
</dbReference>
<dbReference type="PANTHER" id="PTHR24422:SF10">
    <property type="entry name" value="CHEMOTAXIS PROTEIN METHYLTRANSFERASE 2"/>
    <property type="match status" value="1"/>
</dbReference>
<dbReference type="SUPFAM" id="SSF58104">
    <property type="entry name" value="Methyl-accepting chemotaxis protein (MCP) signaling domain"/>
    <property type="match status" value="1"/>
</dbReference>
<evidence type="ECO:0000313" key="7">
    <source>
        <dbReference type="Proteomes" id="UP000317178"/>
    </source>
</evidence>
<keyword evidence="7" id="KW-1185">Reference proteome</keyword>
<feature type="domain" description="PAC" evidence="4">
    <location>
        <begin position="356"/>
        <end position="408"/>
    </location>
</feature>
<evidence type="ECO:0000259" key="5">
    <source>
        <dbReference type="PROSITE" id="PS50192"/>
    </source>
</evidence>
<dbReference type="InterPro" id="IPR050903">
    <property type="entry name" value="Bact_Chemotaxis_MeTrfase"/>
</dbReference>
<keyword evidence="1" id="KW-0807">Transducer</keyword>
<dbReference type="AlphaFoldDB" id="A0A518CM78"/>
<dbReference type="PROSITE" id="PS50112">
    <property type="entry name" value="PAS"/>
    <property type="match status" value="1"/>
</dbReference>